<dbReference type="PROSITE" id="PS50950">
    <property type="entry name" value="ZF_THAP"/>
    <property type="match status" value="1"/>
</dbReference>
<evidence type="ECO:0000259" key="6">
    <source>
        <dbReference type="PROSITE" id="PS50950"/>
    </source>
</evidence>
<proteinExistence type="predicted"/>
<dbReference type="GO" id="GO:0003677">
    <property type="term" value="F:DNA binding"/>
    <property type="evidence" value="ECO:0007669"/>
    <property type="project" value="UniProtKB-UniRule"/>
</dbReference>
<dbReference type="InterPro" id="IPR038441">
    <property type="entry name" value="THAP_Znf_sf"/>
</dbReference>
<dbReference type="Pfam" id="PF05485">
    <property type="entry name" value="THAP"/>
    <property type="match status" value="1"/>
</dbReference>
<evidence type="ECO:0000256" key="3">
    <source>
        <dbReference type="ARBA" id="ARBA00022833"/>
    </source>
</evidence>
<dbReference type="OMA" id="WINNCSA"/>
<dbReference type="GO" id="GO:0008270">
    <property type="term" value="F:zinc ion binding"/>
    <property type="evidence" value="ECO:0007669"/>
    <property type="project" value="UniProtKB-KW"/>
</dbReference>
<dbReference type="SMART" id="SM00980">
    <property type="entry name" value="THAP"/>
    <property type="match status" value="1"/>
</dbReference>
<reference evidence="7" key="1">
    <citation type="submission" date="2025-08" db="UniProtKB">
        <authorList>
            <consortium name="Ensembl"/>
        </authorList>
    </citation>
    <scope>IDENTIFICATION</scope>
</reference>
<dbReference type="Proteomes" id="UP000261620">
    <property type="component" value="Unplaced"/>
</dbReference>
<dbReference type="SUPFAM" id="SSF57716">
    <property type="entry name" value="Glucocorticoid receptor-like (DNA-binding domain)"/>
    <property type="match status" value="1"/>
</dbReference>
<evidence type="ECO:0000256" key="5">
    <source>
        <dbReference type="PROSITE-ProRule" id="PRU00309"/>
    </source>
</evidence>
<organism evidence="7 8">
    <name type="scientific">Mola mola</name>
    <name type="common">Ocean sunfish</name>
    <name type="synonym">Tetraodon mola</name>
    <dbReference type="NCBI Taxonomy" id="94237"/>
    <lineage>
        <taxon>Eukaryota</taxon>
        <taxon>Metazoa</taxon>
        <taxon>Chordata</taxon>
        <taxon>Craniata</taxon>
        <taxon>Vertebrata</taxon>
        <taxon>Euteleostomi</taxon>
        <taxon>Actinopterygii</taxon>
        <taxon>Neopterygii</taxon>
        <taxon>Teleostei</taxon>
        <taxon>Neoteleostei</taxon>
        <taxon>Acanthomorphata</taxon>
        <taxon>Eupercaria</taxon>
        <taxon>Tetraodontiformes</taxon>
        <taxon>Molidae</taxon>
        <taxon>Mola</taxon>
    </lineage>
</organism>
<evidence type="ECO:0000256" key="1">
    <source>
        <dbReference type="ARBA" id="ARBA00022723"/>
    </source>
</evidence>
<protein>
    <recommendedName>
        <fullName evidence="6">THAP-type domain-containing protein</fullName>
    </recommendedName>
</protein>
<keyword evidence="3" id="KW-0862">Zinc</keyword>
<dbReference type="Gene3D" id="6.20.210.20">
    <property type="entry name" value="THAP domain"/>
    <property type="match status" value="1"/>
</dbReference>
<accession>A0A3Q3X612</accession>
<keyword evidence="8" id="KW-1185">Reference proteome</keyword>
<reference evidence="7" key="2">
    <citation type="submission" date="2025-09" db="UniProtKB">
        <authorList>
            <consortium name="Ensembl"/>
        </authorList>
    </citation>
    <scope>IDENTIFICATION</scope>
</reference>
<evidence type="ECO:0000256" key="2">
    <source>
        <dbReference type="ARBA" id="ARBA00022771"/>
    </source>
</evidence>
<dbReference type="Ensembl" id="ENSMMOT00000017747.1">
    <property type="protein sequence ID" value="ENSMMOP00000017459.1"/>
    <property type="gene ID" value="ENSMMOG00000013268.1"/>
</dbReference>
<keyword evidence="4 5" id="KW-0238">DNA-binding</keyword>
<evidence type="ECO:0000256" key="4">
    <source>
        <dbReference type="ARBA" id="ARBA00023125"/>
    </source>
</evidence>
<evidence type="ECO:0000313" key="8">
    <source>
        <dbReference type="Proteomes" id="UP000261620"/>
    </source>
</evidence>
<feature type="domain" description="THAP-type" evidence="6">
    <location>
        <begin position="19"/>
        <end position="105"/>
    </location>
</feature>
<dbReference type="SMART" id="SM00692">
    <property type="entry name" value="DM3"/>
    <property type="match status" value="1"/>
</dbReference>
<dbReference type="InterPro" id="IPR006612">
    <property type="entry name" value="THAP_Znf"/>
</dbReference>
<dbReference type="PANTHER" id="PTHR46927:SF2">
    <property type="entry name" value="THAP DOMAIN-CONTAINING PROTEIN 8"/>
    <property type="match status" value="1"/>
</dbReference>
<keyword evidence="1" id="KW-0479">Metal-binding</keyword>
<dbReference type="PANTHER" id="PTHR46927">
    <property type="entry name" value="AGAP005574-PA"/>
    <property type="match status" value="1"/>
</dbReference>
<evidence type="ECO:0000313" key="7">
    <source>
        <dbReference type="Ensembl" id="ENSMMOP00000017459.1"/>
    </source>
</evidence>
<dbReference type="AlphaFoldDB" id="A0A3Q3X612"/>
<keyword evidence="2 5" id="KW-0863">Zinc-finger</keyword>
<sequence>MTRDLAHWINNCSACLNRTKRKWLRCSVSNCTNCCGPVERGLGLTFHKFPLHNEALLAQWMKAVGRSNWHPRLRSSVCSAHFTEECFDRSGEKVTLQPGAVPTLLVHGDSAVSTRTSGISDS</sequence>
<name>A0A3Q3X612_MOLML</name>
<dbReference type="InterPro" id="IPR052224">
    <property type="entry name" value="THAP_domain_protein"/>
</dbReference>